<name>A0ABS8ZSX2_9PSEU</name>
<proteinExistence type="predicted"/>
<keyword evidence="3" id="KW-1185">Reference proteome</keyword>
<evidence type="ECO:0000256" key="1">
    <source>
        <dbReference type="SAM" id="MobiDB-lite"/>
    </source>
</evidence>
<sequence>MALDVTHRFVTERGELWPDLRDTTGVLGAMWGATRSWVDSIIRTASAQLDTLLTERERSGGPMLVAGDTSRSVQDCSTNSPESVNGFDVVRQALDRPVVERTGLSRASIFDRRTA</sequence>
<feature type="region of interest" description="Disordered" evidence="1">
    <location>
        <begin position="58"/>
        <end position="83"/>
    </location>
</feature>
<evidence type="ECO:0000313" key="2">
    <source>
        <dbReference type="EMBL" id="MCE7010090.1"/>
    </source>
</evidence>
<accession>A0ABS8ZSX2</accession>
<dbReference type="Proteomes" id="UP001521150">
    <property type="component" value="Unassembled WGS sequence"/>
</dbReference>
<dbReference type="EMBL" id="JAJVCN010000004">
    <property type="protein sequence ID" value="MCE7010090.1"/>
    <property type="molecule type" value="Genomic_DNA"/>
</dbReference>
<organism evidence="2 3">
    <name type="scientific">Kibdelosporangium philippinense</name>
    <dbReference type="NCBI Taxonomy" id="211113"/>
    <lineage>
        <taxon>Bacteria</taxon>
        <taxon>Bacillati</taxon>
        <taxon>Actinomycetota</taxon>
        <taxon>Actinomycetes</taxon>
        <taxon>Pseudonocardiales</taxon>
        <taxon>Pseudonocardiaceae</taxon>
        <taxon>Kibdelosporangium</taxon>
    </lineage>
</organism>
<evidence type="ECO:0000313" key="3">
    <source>
        <dbReference type="Proteomes" id="UP001521150"/>
    </source>
</evidence>
<feature type="compositionally biased region" description="Polar residues" evidence="1">
    <location>
        <begin position="69"/>
        <end position="83"/>
    </location>
</feature>
<dbReference type="RefSeq" id="WP_233731552.1">
    <property type="nucleotide sequence ID" value="NZ_JAJVCN010000004.1"/>
</dbReference>
<comment type="caution">
    <text evidence="2">The sequence shown here is derived from an EMBL/GenBank/DDBJ whole genome shotgun (WGS) entry which is preliminary data.</text>
</comment>
<gene>
    <name evidence="2" type="ORF">LWC34_45895</name>
</gene>
<protein>
    <submittedName>
        <fullName evidence="2">Uncharacterized protein</fullName>
    </submittedName>
</protein>
<reference evidence="2 3" key="1">
    <citation type="submission" date="2021-12" db="EMBL/GenBank/DDBJ databases">
        <title>Genome sequence of Kibdelosporangium philippinense ATCC 49844.</title>
        <authorList>
            <person name="Fedorov E.A."/>
            <person name="Omeragic M."/>
            <person name="Shalygina K.F."/>
            <person name="Maclea K.S."/>
        </authorList>
    </citation>
    <scope>NUCLEOTIDE SEQUENCE [LARGE SCALE GENOMIC DNA]</scope>
    <source>
        <strain evidence="2 3">ATCC 49844</strain>
    </source>
</reference>